<feature type="transmembrane region" description="Helical" evidence="8">
    <location>
        <begin position="12"/>
        <end position="34"/>
    </location>
</feature>
<comment type="similarity">
    <text evidence="2">Belongs to the amino acid-polyamine-organocation (APC) superfamily. Spore germination protein (SGP) (TC 2.A.3.9) family.</text>
</comment>
<dbReference type="GO" id="GO:0009847">
    <property type="term" value="P:spore germination"/>
    <property type="evidence" value="ECO:0007669"/>
    <property type="project" value="InterPro"/>
</dbReference>
<protein>
    <submittedName>
        <fullName evidence="9">Spore germination protein (Amino acid permease)</fullName>
    </submittedName>
</protein>
<dbReference type="STRING" id="926561.GCA_000379025_02343"/>
<feature type="transmembrane region" description="Helical" evidence="8">
    <location>
        <begin position="40"/>
        <end position="63"/>
    </location>
</feature>
<name>A0A4R8H202_9FIRM</name>
<keyword evidence="7 8" id="KW-0472">Membrane</keyword>
<dbReference type="EMBL" id="SOEG01000027">
    <property type="protein sequence ID" value="TDX48454.1"/>
    <property type="molecule type" value="Genomic_DNA"/>
</dbReference>
<dbReference type="PANTHER" id="PTHR34975">
    <property type="entry name" value="SPORE GERMINATION PROTEIN A2"/>
    <property type="match status" value="1"/>
</dbReference>
<evidence type="ECO:0000256" key="6">
    <source>
        <dbReference type="ARBA" id="ARBA00022989"/>
    </source>
</evidence>
<dbReference type="Proteomes" id="UP000295832">
    <property type="component" value="Unassembled WGS sequence"/>
</dbReference>
<dbReference type="PANTHER" id="PTHR34975:SF2">
    <property type="entry name" value="SPORE GERMINATION PROTEIN A2"/>
    <property type="match status" value="1"/>
</dbReference>
<proteinExistence type="inferred from homology"/>
<evidence type="ECO:0000256" key="2">
    <source>
        <dbReference type="ARBA" id="ARBA00007998"/>
    </source>
</evidence>
<accession>A0A4R8H202</accession>
<feature type="transmembrane region" description="Helical" evidence="8">
    <location>
        <begin position="139"/>
        <end position="161"/>
    </location>
</feature>
<keyword evidence="4" id="KW-0309">Germination</keyword>
<evidence type="ECO:0000313" key="9">
    <source>
        <dbReference type="EMBL" id="TDX48454.1"/>
    </source>
</evidence>
<evidence type="ECO:0000256" key="5">
    <source>
        <dbReference type="ARBA" id="ARBA00022692"/>
    </source>
</evidence>
<feature type="transmembrane region" description="Helical" evidence="8">
    <location>
        <begin position="257"/>
        <end position="282"/>
    </location>
</feature>
<gene>
    <name evidence="9" type="ORF">C7959_12723</name>
</gene>
<evidence type="ECO:0000256" key="3">
    <source>
        <dbReference type="ARBA" id="ARBA00022448"/>
    </source>
</evidence>
<keyword evidence="3" id="KW-0813">Transport</keyword>
<keyword evidence="10" id="KW-1185">Reference proteome</keyword>
<evidence type="ECO:0000313" key="10">
    <source>
        <dbReference type="Proteomes" id="UP000295832"/>
    </source>
</evidence>
<evidence type="ECO:0000256" key="7">
    <source>
        <dbReference type="ARBA" id="ARBA00023136"/>
    </source>
</evidence>
<evidence type="ECO:0000256" key="4">
    <source>
        <dbReference type="ARBA" id="ARBA00022544"/>
    </source>
</evidence>
<feature type="transmembrane region" description="Helical" evidence="8">
    <location>
        <begin position="75"/>
        <end position="94"/>
    </location>
</feature>
<feature type="transmembrane region" description="Helical" evidence="8">
    <location>
        <begin position="114"/>
        <end position="132"/>
    </location>
</feature>
<organism evidence="9 10">
    <name type="scientific">Orenia marismortui</name>
    <dbReference type="NCBI Taxonomy" id="46469"/>
    <lineage>
        <taxon>Bacteria</taxon>
        <taxon>Bacillati</taxon>
        <taxon>Bacillota</taxon>
        <taxon>Clostridia</taxon>
        <taxon>Halanaerobiales</taxon>
        <taxon>Halobacteroidaceae</taxon>
        <taxon>Orenia</taxon>
    </lineage>
</organism>
<feature type="transmembrane region" description="Helical" evidence="8">
    <location>
        <begin position="294"/>
        <end position="313"/>
    </location>
</feature>
<comment type="caution">
    <text evidence="9">The sequence shown here is derived from an EMBL/GenBank/DDBJ whole genome shotgun (WGS) entry which is preliminary data.</text>
</comment>
<keyword evidence="5 8" id="KW-0812">Transmembrane</keyword>
<evidence type="ECO:0000256" key="8">
    <source>
        <dbReference type="SAM" id="Phobius"/>
    </source>
</evidence>
<dbReference type="Pfam" id="PF03845">
    <property type="entry name" value="Spore_permease"/>
    <property type="match status" value="1"/>
</dbReference>
<dbReference type="InterPro" id="IPR004761">
    <property type="entry name" value="Spore_GerAB"/>
</dbReference>
<dbReference type="RefSeq" id="WP_134118005.1">
    <property type="nucleotide sequence ID" value="NZ_SOEG01000027.1"/>
</dbReference>
<reference evidence="9 10" key="1">
    <citation type="submission" date="2019-03" db="EMBL/GenBank/DDBJ databases">
        <title>Subsurface microbial communities from deep shales in Ohio and West Virginia, USA.</title>
        <authorList>
            <person name="Wrighton K."/>
        </authorList>
    </citation>
    <scope>NUCLEOTIDE SEQUENCE [LARGE SCALE GENOMIC DNA]</scope>
    <source>
        <strain evidence="9 10">MSL 6dP</strain>
    </source>
</reference>
<feature type="transmembrane region" description="Helical" evidence="8">
    <location>
        <begin position="181"/>
        <end position="203"/>
    </location>
</feature>
<dbReference type="GO" id="GO:0016020">
    <property type="term" value="C:membrane"/>
    <property type="evidence" value="ECO:0007669"/>
    <property type="project" value="UniProtKB-SubCell"/>
</dbReference>
<evidence type="ECO:0000256" key="1">
    <source>
        <dbReference type="ARBA" id="ARBA00004141"/>
    </source>
</evidence>
<feature type="transmembrane region" description="Helical" evidence="8">
    <location>
        <begin position="325"/>
        <end position="348"/>
    </location>
</feature>
<comment type="subcellular location">
    <subcellularLocation>
        <location evidence="1">Membrane</location>
        <topology evidence="1">Multi-pass membrane protein</topology>
    </subcellularLocation>
</comment>
<dbReference type="AlphaFoldDB" id="A0A4R8H202"/>
<feature type="transmembrane region" description="Helical" evidence="8">
    <location>
        <begin position="215"/>
        <end position="237"/>
    </location>
</feature>
<sequence length="352" mass="39618">MEEKISAYQVFWLVIAIIIPTIILSVPAIAVGLAEEGACLTIVVAGSLALVLHYLILKLGCDFSNKSVVEDAKQIFGSVLGRIIVFPYVALIIYDITTILSQTIEFIQFFMPRTFILGVWIGITLLIIYLLYNGIENIARAITITLFSLVVVIIMVMLLNYPNYNTELRVFVMDFKKILQGSIYAFSWFILPPISLLFLKEFFKNNNKAIKASLLGNFLCQVIIFTLIIVCIIVFGIDLTQVLSYPFYSLGTLIVEGLGVAIFVAWIAGNIVKVSIYYFITIKGIKVWFELKEWKILNIPFSIMVMAIAMFQSQTPLFNVLNMDYFVIGYLVIQVPSLLMLSIGYLAANKNT</sequence>
<keyword evidence="6 8" id="KW-1133">Transmembrane helix</keyword>